<feature type="transmembrane region" description="Helical" evidence="2">
    <location>
        <begin position="239"/>
        <end position="257"/>
    </location>
</feature>
<organism evidence="3">
    <name type="scientific">Microbacterium sp. LWS13-1.2</name>
    <dbReference type="NCBI Taxonomy" id="3135264"/>
    <lineage>
        <taxon>Bacteria</taxon>
        <taxon>Bacillati</taxon>
        <taxon>Actinomycetota</taxon>
        <taxon>Actinomycetes</taxon>
        <taxon>Micrococcales</taxon>
        <taxon>Microbacteriaceae</taxon>
        <taxon>Microbacterium</taxon>
    </lineage>
</organism>
<keyword evidence="2" id="KW-1133">Transmembrane helix</keyword>
<dbReference type="AlphaFoldDB" id="A0AAU6SFU3"/>
<dbReference type="EMBL" id="CP151632">
    <property type="protein sequence ID" value="WZO35822.1"/>
    <property type="molecule type" value="Genomic_DNA"/>
</dbReference>
<evidence type="ECO:0000313" key="3">
    <source>
        <dbReference type="EMBL" id="WZO35822.1"/>
    </source>
</evidence>
<dbReference type="RefSeq" id="WP_349426641.1">
    <property type="nucleotide sequence ID" value="NZ_CP151632.1"/>
</dbReference>
<name>A0AAU6SFU3_9MICO</name>
<evidence type="ECO:0000256" key="1">
    <source>
        <dbReference type="SAM" id="MobiDB-lite"/>
    </source>
</evidence>
<keyword evidence="2" id="KW-0812">Transmembrane</keyword>
<protein>
    <recommendedName>
        <fullName evidence="4">WXG100 family type VII secretion target</fullName>
    </recommendedName>
</protein>
<reference evidence="3" key="1">
    <citation type="submission" date="2024-04" db="EMBL/GenBank/DDBJ databases">
        <authorList>
            <person name="Roder T."/>
            <person name="Oberhansli S."/>
            <person name="Kreuzer M."/>
        </authorList>
    </citation>
    <scope>NUCLEOTIDE SEQUENCE</scope>
    <source>
        <strain evidence="3">LWS13-1.2</strain>
    </source>
</reference>
<evidence type="ECO:0000256" key="2">
    <source>
        <dbReference type="SAM" id="Phobius"/>
    </source>
</evidence>
<gene>
    <name evidence="3" type="ORF">MRBLWS13_003536</name>
</gene>
<accession>A0AAU6SFU3</accession>
<feature type="transmembrane region" description="Helical" evidence="2">
    <location>
        <begin position="216"/>
        <end position="233"/>
    </location>
</feature>
<feature type="compositionally biased region" description="Acidic residues" evidence="1">
    <location>
        <begin position="135"/>
        <end position="146"/>
    </location>
</feature>
<evidence type="ECO:0008006" key="4">
    <source>
        <dbReference type="Google" id="ProtNLM"/>
    </source>
</evidence>
<keyword evidence="2" id="KW-0472">Membrane</keyword>
<sequence>MTTPYMPSHTPAGTLIEKLRGDAGDVQTRGQQIVDLASDMSSAWNLISRLVDDGADMEGQSIEKLRELCGKVSSDLSEAAELYDAVGPHILTYGKELETSKGVIDPLVSDLLDLWEEYYTLSRTADTAEGAVPNEPDDDADADEQSAYDTASANADEKRGLASAKHADWVEKAGEYDTAWDSWFDAFDTAAKNIREGVSGKIEDDWKDDLRGALDFLANVLAVAGIVLAVLAIVVGGPIILALAAIVAVATLAVALTRKLAFDDGSWWDVAFGVLGVIPFIGPAARTVRGLGSASGWRALGTAFGDDALRLTGMNAASFDDWASGLNALRGTTFADKAADFSAALFSGKNIDDWARMGSTGRDALATVGTVWVAQFQIVGQIKDASGGAFSGSFDPDQNPFS</sequence>
<feature type="region of interest" description="Disordered" evidence="1">
    <location>
        <begin position="126"/>
        <end position="155"/>
    </location>
</feature>
<proteinExistence type="predicted"/>